<sequence>MLAINCEPDYYKEEMNKAIYCLKIYDYISAKKHIQNIIIKDFSKPQGHNLLGIMYELQGDLNLARRHYRASYSLDPTFKAASKNLERISNFFYNSEDIDYGDKINLNYKTNYNLVYDKNNIGRLVKV</sequence>
<reference evidence="3" key="1">
    <citation type="journal article" date="2019" name="Int. J. Syst. Evol. Microbiol.">
        <title>The Global Catalogue of Microorganisms (GCM) 10K type strain sequencing project: providing services to taxonomists for standard genome sequencing and annotation.</title>
        <authorList>
            <consortium name="The Broad Institute Genomics Platform"/>
            <consortium name="The Broad Institute Genome Sequencing Center for Infectious Disease"/>
            <person name="Wu L."/>
            <person name="Ma J."/>
        </authorList>
    </citation>
    <scope>NUCLEOTIDE SEQUENCE [LARGE SCALE GENOMIC DNA]</scope>
    <source>
        <strain evidence="3">JCM 6486</strain>
    </source>
</reference>
<dbReference type="Gene3D" id="1.25.40.10">
    <property type="entry name" value="Tetratricopeptide repeat domain"/>
    <property type="match status" value="1"/>
</dbReference>
<evidence type="ECO:0000256" key="1">
    <source>
        <dbReference type="PROSITE-ProRule" id="PRU00339"/>
    </source>
</evidence>
<keyword evidence="1" id="KW-0802">TPR repeat</keyword>
<accession>A0ABP3XKY2</accession>
<dbReference type="EMBL" id="BAAACP010000011">
    <property type="protein sequence ID" value="GAA0864719.1"/>
    <property type="molecule type" value="Genomic_DNA"/>
</dbReference>
<dbReference type="InterPro" id="IPR019734">
    <property type="entry name" value="TPR_rpt"/>
</dbReference>
<dbReference type="PROSITE" id="PS50005">
    <property type="entry name" value="TPR"/>
    <property type="match status" value="1"/>
</dbReference>
<comment type="caution">
    <text evidence="2">The sequence shown here is derived from an EMBL/GenBank/DDBJ whole genome shotgun (WGS) entry which is preliminary data.</text>
</comment>
<feature type="repeat" description="TPR" evidence="1">
    <location>
        <begin position="45"/>
        <end position="78"/>
    </location>
</feature>
<dbReference type="RefSeq" id="WP_346045407.1">
    <property type="nucleotide sequence ID" value="NZ_BAAACP010000011.1"/>
</dbReference>
<dbReference type="Proteomes" id="UP001400965">
    <property type="component" value="Unassembled WGS sequence"/>
</dbReference>
<organism evidence="2 3">
    <name type="scientific">Paraclostridium tenue</name>
    <dbReference type="NCBI Taxonomy" id="1737"/>
    <lineage>
        <taxon>Bacteria</taxon>
        <taxon>Bacillati</taxon>
        <taxon>Bacillota</taxon>
        <taxon>Clostridia</taxon>
        <taxon>Peptostreptococcales</taxon>
        <taxon>Peptostreptococcaceae</taxon>
        <taxon>Paraclostridium</taxon>
    </lineage>
</organism>
<name>A0ABP3XKY2_9FIRM</name>
<gene>
    <name evidence="2" type="ORF">GCM10008917_19310</name>
</gene>
<protein>
    <recommendedName>
        <fullName evidence="4">HEPN domain-containing protein</fullName>
    </recommendedName>
</protein>
<keyword evidence="3" id="KW-1185">Reference proteome</keyword>
<dbReference type="SUPFAM" id="SSF48452">
    <property type="entry name" value="TPR-like"/>
    <property type="match status" value="1"/>
</dbReference>
<evidence type="ECO:0008006" key="4">
    <source>
        <dbReference type="Google" id="ProtNLM"/>
    </source>
</evidence>
<evidence type="ECO:0000313" key="2">
    <source>
        <dbReference type="EMBL" id="GAA0864719.1"/>
    </source>
</evidence>
<dbReference type="InterPro" id="IPR011990">
    <property type="entry name" value="TPR-like_helical_dom_sf"/>
</dbReference>
<proteinExistence type="predicted"/>
<evidence type="ECO:0000313" key="3">
    <source>
        <dbReference type="Proteomes" id="UP001400965"/>
    </source>
</evidence>
<dbReference type="SMART" id="SM00028">
    <property type="entry name" value="TPR"/>
    <property type="match status" value="1"/>
</dbReference>